<proteinExistence type="predicted"/>
<dbReference type="Pfam" id="PF02579">
    <property type="entry name" value="Nitro_FeMo-Co"/>
    <property type="match status" value="1"/>
</dbReference>
<dbReference type="InterPro" id="IPR003731">
    <property type="entry name" value="Di-Nase_FeMo-co_biosynth"/>
</dbReference>
<gene>
    <name evidence="2" type="ORF">HNR65_002886</name>
</gene>
<evidence type="ECO:0000313" key="2">
    <source>
        <dbReference type="EMBL" id="MBA2882534.1"/>
    </source>
</evidence>
<dbReference type="AlphaFoldDB" id="A0A7W0CBC2"/>
<evidence type="ECO:0000313" key="3">
    <source>
        <dbReference type="Proteomes" id="UP000525298"/>
    </source>
</evidence>
<protein>
    <submittedName>
        <fullName evidence="2">Putative Fe-Mo cluster-binding NifX family protein</fullName>
    </submittedName>
</protein>
<dbReference type="Proteomes" id="UP000525298">
    <property type="component" value="Unassembled WGS sequence"/>
</dbReference>
<dbReference type="InterPro" id="IPR036105">
    <property type="entry name" value="DiNase_FeMo-co_biosyn_sf"/>
</dbReference>
<comment type="caution">
    <text evidence="2">The sequence shown here is derived from an EMBL/GenBank/DDBJ whole genome shotgun (WGS) entry which is preliminary data.</text>
</comment>
<dbReference type="EMBL" id="JACDUS010000010">
    <property type="protein sequence ID" value="MBA2882534.1"/>
    <property type="molecule type" value="Genomic_DNA"/>
</dbReference>
<feature type="domain" description="Dinitrogenase iron-molybdenum cofactor biosynthesis" evidence="1">
    <location>
        <begin position="13"/>
        <end position="104"/>
    </location>
</feature>
<dbReference type="SUPFAM" id="SSF53146">
    <property type="entry name" value="Nitrogenase accessory factor-like"/>
    <property type="match status" value="1"/>
</dbReference>
<dbReference type="InterPro" id="IPR033913">
    <property type="entry name" value="MTH1175_dom"/>
</dbReference>
<dbReference type="Gene3D" id="3.30.420.130">
    <property type="entry name" value="Dinitrogenase iron-molybdenum cofactor biosynthesis domain"/>
    <property type="match status" value="1"/>
</dbReference>
<keyword evidence="3" id="KW-1185">Reference proteome</keyword>
<evidence type="ECO:0000259" key="1">
    <source>
        <dbReference type="Pfam" id="PF02579"/>
    </source>
</evidence>
<accession>A0A7W0CBC2</accession>
<reference evidence="2 3" key="1">
    <citation type="submission" date="2020-07" db="EMBL/GenBank/DDBJ databases">
        <title>Genomic Encyclopedia of Type Strains, Phase IV (KMG-IV): sequencing the most valuable type-strain genomes for metagenomic binning, comparative biology and taxonomic classification.</title>
        <authorList>
            <person name="Goeker M."/>
        </authorList>
    </citation>
    <scope>NUCLEOTIDE SEQUENCE [LARGE SCALE GENOMIC DNA]</scope>
    <source>
        <strain evidence="2 3">DSM 17721</strain>
    </source>
</reference>
<name>A0A7W0CBC2_9BACT</name>
<dbReference type="RefSeq" id="WP_181552167.1">
    <property type="nucleotide sequence ID" value="NZ_JACDUS010000010.1"/>
</dbReference>
<dbReference type="PANTHER" id="PTHR42983:SF1">
    <property type="entry name" value="IRON-MOLYBDENUM PROTEIN"/>
    <property type="match status" value="1"/>
</dbReference>
<dbReference type="CDD" id="cd00851">
    <property type="entry name" value="MTH1175"/>
    <property type="match status" value="1"/>
</dbReference>
<organism evidence="2 3">
    <name type="scientific">Desulfosalsimonas propionicica</name>
    <dbReference type="NCBI Taxonomy" id="332175"/>
    <lineage>
        <taxon>Bacteria</taxon>
        <taxon>Pseudomonadati</taxon>
        <taxon>Thermodesulfobacteriota</taxon>
        <taxon>Desulfobacteria</taxon>
        <taxon>Desulfobacterales</taxon>
        <taxon>Desulfosalsimonadaceae</taxon>
        <taxon>Desulfosalsimonas</taxon>
    </lineage>
</organism>
<sequence>MKIAVSATGNTLDSDLDARFGRAACFIVVNPEDLTFEVVENTQNLNAAQGAGIQAAKTVADQGVNAVLTGNCGPKAYAVLEQAKIPVITGLSGSVKEAVEQYKKGGLAAAAGPNVNGHWM</sequence>
<dbReference type="PANTHER" id="PTHR42983">
    <property type="entry name" value="DINITROGENASE IRON-MOLYBDENUM COFACTOR PROTEIN-RELATED"/>
    <property type="match status" value="1"/>
</dbReference>